<accession>A0ABD0KPR5</accession>
<gene>
    <name evidence="1" type="ORF">BaRGS_00019865</name>
</gene>
<reference evidence="1 2" key="1">
    <citation type="journal article" date="2023" name="Sci. Data">
        <title>Genome assembly of the Korean intertidal mud-creeper Batillaria attramentaria.</title>
        <authorList>
            <person name="Patra A.K."/>
            <person name="Ho P.T."/>
            <person name="Jun S."/>
            <person name="Lee S.J."/>
            <person name="Kim Y."/>
            <person name="Won Y.J."/>
        </authorList>
    </citation>
    <scope>NUCLEOTIDE SEQUENCE [LARGE SCALE GENOMIC DNA]</scope>
    <source>
        <strain evidence="1">Wonlab-2016</strain>
    </source>
</reference>
<evidence type="ECO:0000313" key="1">
    <source>
        <dbReference type="EMBL" id="KAK7488908.1"/>
    </source>
</evidence>
<dbReference type="EMBL" id="JACVVK020000145">
    <property type="protein sequence ID" value="KAK7488908.1"/>
    <property type="molecule type" value="Genomic_DNA"/>
</dbReference>
<dbReference type="Proteomes" id="UP001519460">
    <property type="component" value="Unassembled WGS sequence"/>
</dbReference>
<protein>
    <submittedName>
        <fullName evidence="1">Uncharacterized protein</fullName>
    </submittedName>
</protein>
<keyword evidence="2" id="KW-1185">Reference proteome</keyword>
<name>A0ABD0KPR5_9CAEN</name>
<sequence length="76" mass="8344">MPYSHGCCTVHMCTSFTAYPDGCSVCANEELTLRDVSLTIDSCESVWKVSPALTILVVPDKIRCLTIIIVTIKRPP</sequence>
<proteinExistence type="predicted"/>
<evidence type="ECO:0000313" key="2">
    <source>
        <dbReference type="Proteomes" id="UP001519460"/>
    </source>
</evidence>
<organism evidence="1 2">
    <name type="scientific">Batillaria attramentaria</name>
    <dbReference type="NCBI Taxonomy" id="370345"/>
    <lineage>
        <taxon>Eukaryota</taxon>
        <taxon>Metazoa</taxon>
        <taxon>Spiralia</taxon>
        <taxon>Lophotrochozoa</taxon>
        <taxon>Mollusca</taxon>
        <taxon>Gastropoda</taxon>
        <taxon>Caenogastropoda</taxon>
        <taxon>Sorbeoconcha</taxon>
        <taxon>Cerithioidea</taxon>
        <taxon>Batillariidae</taxon>
        <taxon>Batillaria</taxon>
    </lineage>
</organism>
<comment type="caution">
    <text evidence="1">The sequence shown here is derived from an EMBL/GenBank/DDBJ whole genome shotgun (WGS) entry which is preliminary data.</text>
</comment>
<dbReference type="AlphaFoldDB" id="A0ABD0KPR5"/>